<dbReference type="NCBIfam" id="TIGR01167">
    <property type="entry name" value="LPXTG_anchor"/>
    <property type="match status" value="1"/>
</dbReference>
<feature type="compositionally biased region" description="Low complexity" evidence="1">
    <location>
        <begin position="47"/>
        <end position="57"/>
    </location>
</feature>
<feature type="transmembrane region" description="Helical" evidence="2">
    <location>
        <begin position="7"/>
        <end position="25"/>
    </location>
</feature>
<reference evidence="3 4" key="1">
    <citation type="submission" date="2016-09" db="EMBL/GenBank/DDBJ databases">
        <authorList>
            <person name="Capua I."/>
            <person name="De Benedictis P."/>
            <person name="Joannis T."/>
            <person name="Lombin L.H."/>
            <person name="Cattoli G."/>
        </authorList>
    </citation>
    <scope>NUCLEOTIDE SEQUENCE [LARGE SCALE GENOMIC DNA]</scope>
    <source>
        <strain evidence="3 4">LMG 25899</strain>
    </source>
</reference>
<accession>A0A1E5KYT1</accession>
<keyword evidence="2" id="KW-1133">Transmembrane helix</keyword>
<name>A0A1E5KYT1_9ENTE</name>
<organism evidence="3 4">
    <name type="scientific">Enterococcus rivorum</name>
    <dbReference type="NCBI Taxonomy" id="762845"/>
    <lineage>
        <taxon>Bacteria</taxon>
        <taxon>Bacillati</taxon>
        <taxon>Bacillota</taxon>
        <taxon>Bacilli</taxon>
        <taxon>Lactobacillales</taxon>
        <taxon>Enterococcaceae</taxon>
        <taxon>Enterococcus</taxon>
    </lineage>
</organism>
<feature type="region of interest" description="Disordered" evidence="1">
    <location>
        <begin position="44"/>
        <end position="64"/>
    </location>
</feature>
<comment type="caution">
    <text evidence="3">The sequence shown here is derived from an EMBL/GenBank/DDBJ whole genome shotgun (WGS) entry which is preliminary data.</text>
</comment>
<evidence type="ECO:0000313" key="3">
    <source>
        <dbReference type="EMBL" id="OEH83015.1"/>
    </source>
</evidence>
<feature type="transmembrane region" description="Helical" evidence="2">
    <location>
        <begin position="85"/>
        <end position="100"/>
    </location>
</feature>
<dbReference type="EMBL" id="MIEK01000012">
    <property type="protein sequence ID" value="OEH83015.1"/>
    <property type="molecule type" value="Genomic_DNA"/>
</dbReference>
<keyword evidence="2" id="KW-0812">Transmembrane</keyword>
<dbReference type="RefSeq" id="WP_069697970.1">
    <property type="nucleotide sequence ID" value="NZ_JAGGMA010000002.1"/>
</dbReference>
<keyword evidence="4" id="KW-1185">Reference proteome</keyword>
<sequence>MHRKSKNFLLIVVSIITGIYFQIGLSDIVFATSLTIDGKIGGTMETSSSSLSSSGSKSDGEVVEPKEGEIYLRKLPSTGEHKNNFLFWGIILICLVWFYQKKSRTS</sequence>
<dbReference type="STRING" id="762845.BCR26_01715"/>
<protein>
    <submittedName>
        <fullName evidence="3">Uncharacterized protein</fullName>
    </submittedName>
</protein>
<evidence type="ECO:0000313" key="4">
    <source>
        <dbReference type="Proteomes" id="UP000095256"/>
    </source>
</evidence>
<dbReference type="Proteomes" id="UP000095256">
    <property type="component" value="Unassembled WGS sequence"/>
</dbReference>
<evidence type="ECO:0000256" key="2">
    <source>
        <dbReference type="SAM" id="Phobius"/>
    </source>
</evidence>
<dbReference type="AlphaFoldDB" id="A0A1E5KYT1"/>
<evidence type="ECO:0000256" key="1">
    <source>
        <dbReference type="SAM" id="MobiDB-lite"/>
    </source>
</evidence>
<keyword evidence="2" id="KW-0472">Membrane</keyword>
<proteinExistence type="predicted"/>
<gene>
    <name evidence="3" type="ORF">BCR26_01715</name>
</gene>